<dbReference type="AlphaFoldDB" id="A0A193BYJ7"/>
<dbReference type="KEGG" id="aori:SD37_17400"/>
<keyword evidence="3" id="KW-1185">Reference proteome</keyword>
<dbReference type="Proteomes" id="UP000093695">
    <property type="component" value="Chromosome"/>
</dbReference>
<dbReference type="Pfam" id="PF03372">
    <property type="entry name" value="Exo_endo_phos"/>
    <property type="match status" value="1"/>
</dbReference>
<organism evidence="2 3">
    <name type="scientific">Amycolatopsis orientalis</name>
    <name type="common">Nocardia orientalis</name>
    <dbReference type="NCBI Taxonomy" id="31958"/>
    <lineage>
        <taxon>Bacteria</taxon>
        <taxon>Bacillati</taxon>
        <taxon>Actinomycetota</taxon>
        <taxon>Actinomycetes</taxon>
        <taxon>Pseudonocardiales</taxon>
        <taxon>Pseudonocardiaceae</taxon>
        <taxon>Amycolatopsis</taxon>
    </lineage>
</organism>
<evidence type="ECO:0000313" key="2">
    <source>
        <dbReference type="EMBL" id="ANN17244.1"/>
    </source>
</evidence>
<reference evidence="2 3" key="1">
    <citation type="journal article" date="2015" name="Genome Announc.">
        <title>Draft Genome Sequence of Norvancomycin-Producing Strain Amycolatopsis orientalis CPCC200066.</title>
        <authorList>
            <person name="Lei X."/>
            <person name="Yuan F."/>
            <person name="Shi Y."/>
            <person name="Li X."/>
            <person name="Wang L."/>
            <person name="Hong B."/>
        </authorList>
    </citation>
    <scope>NUCLEOTIDE SEQUENCE [LARGE SCALE GENOMIC DNA]</scope>
    <source>
        <strain evidence="2 3">B-37</strain>
    </source>
</reference>
<dbReference type="Gene3D" id="3.60.10.10">
    <property type="entry name" value="Endonuclease/exonuclease/phosphatase"/>
    <property type="match status" value="1"/>
</dbReference>
<dbReference type="InterPro" id="IPR005135">
    <property type="entry name" value="Endo/exonuclease/phosphatase"/>
</dbReference>
<proteinExistence type="predicted"/>
<feature type="domain" description="Endonuclease/exonuclease/phosphatase" evidence="1">
    <location>
        <begin position="7"/>
        <end position="154"/>
    </location>
</feature>
<dbReference type="GO" id="GO:0003824">
    <property type="term" value="F:catalytic activity"/>
    <property type="evidence" value="ECO:0007669"/>
    <property type="project" value="InterPro"/>
</dbReference>
<protein>
    <recommendedName>
        <fullName evidence="1">Endonuclease/exonuclease/phosphatase domain-containing protein</fullName>
    </recommendedName>
</protein>
<sequence>MPLSLLTMNIGHPSLERARRQLTWLAQRTEDVFILTETGAGPGTQHLAQSFADAGWCVTYPHHPDKERGVMLLSKLAATLDPIGAAMTYLPARLAGIRIDTGNGPIRVLGAYVPSRDATESKTRRKRDWIDACHKALDATAGAEPALFLGDLNVLEPGHIPPHRGQFAPFETDFYRSLTDRHDLVDLFRHQHPDAVEHSWARRPDLGYRYDHAHGSPSLATHLTSCEYVHQTREQILDQAALTDHSGLAVRLALTPTAPLITSDPAAEREATLF</sequence>
<dbReference type="SUPFAM" id="SSF56219">
    <property type="entry name" value="DNase I-like"/>
    <property type="match status" value="1"/>
</dbReference>
<accession>A0A193BYJ7</accession>
<dbReference type="InterPro" id="IPR036691">
    <property type="entry name" value="Endo/exonu/phosph_ase_sf"/>
</dbReference>
<dbReference type="EMBL" id="CP016174">
    <property type="protein sequence ID" value="ANN17244.1"/>
    <property type="molecule type" value="Genomic_DNA"/>
</dbReference>
<evidence type="ECO:0000313" key="3">
    <source>
        <dbReference type="Proteomes" id="UP000093695"/>
    </source>
</evidence>
<name>A0A193BYJ7_AMYOR</name>
<gene>
    <name evidence="2" type="ORF">SD37_17400</name>
</gene>
<dbReference type="STRING" id="31958.SD37_17400"/>
<dbReference type="RefSeq" id="WP_044852894.1">
    <property type="nucleotide sequence ID" value="NZ_CP016174.1"/>
</dbReference>
<evidence type="ECO:0000259" key="1">
    <source>
        <dbReference type="Pfam" id="PF03372"/>
    </source>
</evidence>